<keyword evidence="3" id="KW-1185">Reference proteome</keyword>
<sequence>MWAFLSARLRMWLILAVAAPLLGWLLGRIGDLIEARRGPNTVSRVLKTGREFLGRRSRGPLAPRRAADPIGVRDAGVPKR</sequence>
<protein>
    <submittedName>
        <fullName evidence="2">Uncharacterized protein</fullName>
    </submittedName>
</protein>
<organism evidence="2 3">
    <name type="scientific">Pseudonocardia alaniniphila</name>
    <dbReference type="NCBI Taxonomy" id="75291"/>
    <lineage>
        <taxon>Bacteria</taxon>
        <taxon>Bacillati</taxon>
        <taxon>Actinomycetota</taxon>
        <taxon>Actinomycetes</taxon>
        <taxon>Pseudonocardiales</taxon>
        <taxon>Pseudonocardiaceae</taxon>
        <taxon>Pseudonocardia</taxon>
    </lineage>
</organism>
<name>A0ABS9THP7_9PSEU</name>
<gene>
    <name evidence="2" type="ORF">MMF94_20505</name>
</gene>
<evidence type="ECO:0000313" key="2">
    <source>
        <dbReference type="EMBL" id="MCH6168076.1"/>
    </source>
</evidence>
<dbReference type="RefSeq" id="WP_241038724.1">
    <property type="nucleotide sequence ID" value="NZ_BAAAJF010000001.1"/>
</dbReference>
<evidence type="ECO:0000256" key="1">
    <source>
        <dbReference type="SAM" id="MobiDB-lite"/>
    </source>
</evidence>
<reference evidence="2 3" key="1">
    <citation type="submission" date="2022-03" db="EMBL/GenBank/DDBJ databases">
        <title>Pseudonocardia alaer sp. nov., a novel actinomycete isolated from reed forest soil.</title>
        <authorList>
            <person name="Wang L."/>
        </authorList>
    </citation>
    <scope>NUCLEOTIDE SEQUENCE [LARGE SCALE GENOMIC DNA]</scope>
    <source>
        <strain evidence="2 3">Y-16303</strain>
    </source>
</reference>
<comment type="caution">
    <text evidence="2">The sequence shown here is derived from an EMBL/GenBank/DDBJ whole genome shotgun (WGS) entry which is preliminary data.</text>
</comment>
<dbReference type="Proteomes" id="UP001299970">
    <property type="component" value="Unassembled WGS sequence"/>
</dbReference>
<accession>A0ABS9THP7</accession>
<dbReference type="EMBL" id="JAKXMK010000017">
    <property type="protein sequence ID" value="MCH6168076.1"/>
    <property type="molecule type" value="Genomic_DNA"/>
</dbReference>
<feature type="region of interest" description="Disordered" evidence="1">
    <location>
        <begin position="56"/>
        <end position="80"/>
    </location>
</feature>
<proteinExistence type="predicted"/>
<evidence type="ECO:0000313" key="3">
    <source>
        <dbReference type="Proteomes" id="UP001299970"/>
    </source>
</evidence>